<evidence type="ECO:0000256" key="5">
    <source>
        <dbReference type="PROSITE-ProRule" id="PRU10141"/>
    </source>
</evidence>
<dbReference type="GO" id="GO:0004674">
    <property type="term" value="F:protein serine/threonine kinase activity"/>
    <property type="evidence" value="ECO:0007669"/>
    <property type="project" value="TreeGrafter"/>
</dbReference>
<dbReference type="PANTHER" id="PTHR43289:SF34">
    <property type="entry name" value="SERINE_THREONINE-PROTEIN KINASE YBDM-RELATED"/>
    <property type="match status" value="1"/>
</dbReference>
<evidence type="ECO:0000256" key="2">
    <source>
        <dbReference type="ARBA" id="ARBA00022741"/>
    </source>
</evidence>
<keyword evidence="4 5" id="KW-0067">ATP-binding</keyword>
<dbReference type="PROSITE" id="PS50011">
    <property type="entry name" value="PROTEIN_KINASE_DOM"/>
    <property type="match status" value="1"/>
</dbReference>
<evidence type="ECO:0000256" key="3">
    <source>
        <dbReference type="ARBA" id="ARBA00022777"/>
    </source>
</evidence>
<dbReference type="InterPro" id="IPR008271">
    <property type="entry name" value="Ser/Thr_kinase_AS"/>
</dbReference>
<dbReference type="Gene3D" id="2.130.10.10">
    <property type="entry name" value="YVTN repeat-like/Quinoprotein amine dehydrogenase"/>
    <property type="match status" value="1"/>
</dbReference>
<dbReference type="Gene3D" id="1.10.510.10">
    <property type="entry name" value="Transferase(Phosphotransferase) domain 1"/>
    <property type="match status" value="1"/>
</dbReference>
<dbReference type="GO" id="GO:0005524">
    <property type="term" value="F:ATP binding"/>
    <property type="evidence" value="ECO:0007669"/>
    <property type="project" value="UniProtKB-UniRule"/>
</dbReference>
<keyword evidence="3" id="KW-0418">Kinase</keyword>
<dbReference type="InterPro" id="IPR000719">
    <property type="entry name" value="Prot_kinase_dom"/>
</dbReference>
<comment type="caution">
    <text evidence="7">The sequence shown here is derived from an EMBL/GenBank/DDBJ whole genome shotgun (WGS) entry which is preliminary data.</text>
</comment>
<dbReference type="InterPro" id="IPR011009">
    <property type="entry name" value="Kinase-like_dom_sf"/>
</dbReference>
<dbReference type="SMART" id="SM00564">
    <property type="entry name" value="PQQ"/>
    <property type="match status" value="6"/>
</dbReference>
<dbReference type="PANTHER" id="PTHR43289">
    <property type="entry name" value="MITOGEN-ACTIVATED PROTEIN KINASE KINASE KINASE 20-RELATED"/>
    <property type="match status" value="1"/>
</dbReference>
<dbReference type="InterPro" id="IPR002372">
    <property type="entry name" value="PQQ_rpt_dom"/>
</dbReference>
<evidence type="ECO:0000313" key="7">
    <source>
        <dbReference type="EMBL" id="NGO81651.1"/>
    </source>
</evidence>
<dbReference type="PROSITE" id="PS00108">
    <property type="entry name" value="PROTEIN_KINASE_ST"/>
    <property type="match status" value="1"/>
</dbReference>
<dbReference type="InterPro" id="IPR018391">
    <property type="entry name" value="PQQ_b-propeller_rpt"/>
</dbReference>
<keyword evidence="1" id="KW-0808">Transferase</keyword>
<dbReference type="Gene3D" id="2.40.10.480">
    <property type="match status" value="1"/>
</dbReference>
<dbReference type="PROSITE" id="PS00107">
    <property type="entry name" value="PROTEIN_KINASE_ATP"/>
    <property type="match status" value="1"/>
</dbReference>
<protein>
    <submittedName>
        <fullName evidence="7">PQQ-binding-like beta-propeller repeat protein</fullName>
    </submittedName>
</protein>
<dbReference type="InterPro" id="IPR017441">
    <property type="entry name" value="Protein_kinase_ATP_BS"/>
</dbReference>
<keyword evidence="2 5" id="KW-0547">Nucleotide-binding</keyword>
<dbReference type="RefSeq" id="WP_165337037.1">
    <property type="nucleotide sequence ID" value="NZ_JAAKZW010000372.1"/>
</dbReference>
<sequence>MGEQGQHIGPYRLVATLGEGGMGAVYLAREAGGRGRAVAVKVLRPELARDQGMVRRFRREADTASSVRGRGVARLLGYDLDGPLPWIAAEFLAGPTLHEAVGFCGPFDEAGARALGVHLARALTVIHGAGLVHRDLKPSNIVLTRDGPRIIDFGIARPEYGLTLTDPGTAPATPGYAPPEQVTGRRTGPAADVFSLGAVLAFACTGRAPFGAGHPAAVNFRVVHENPDLTGVPSALLGPLGACLAKDSAARPTPERLASVLGKPGDLPWRSGPLHGEIERRTREAERALALARAQDRPPGRPSRRRVLSAATAVVATGGGLTWWLRRGEPEGPRISDSGVPYAEPLANPRPGAVPDALWKADGIHPDGPDPVAVDRVVVAASGGGLAAWRQHTGERAWSWPGNGAPVRHGPLLAADRALFVVTRGGWLTALDARSGAVQWDTREAGAEQALAVDPVHVYVLDRGRRVAAVSPRTRKVRWRSRAPLASTGPVGAAVADGRLLVCTREGQGVAFDVLSGEVRWSEDFGPVKPYVADVGLVPAVHEDAFCVGGDRMVVVDAADGRQRWTQDHDSLAVQRSWGAPAVVDGKLYAPRPALVSRELLCLEVADGSRVWTTDVGYAESEFIKDDLLPVQAVVREGEALYVPLGVDRRGHVDREHDLGVAVLDASSGAKLWVLNDDSAAAGWRLAAAAGRVFVARGTQLRAMPTW</sequence>
<keyword evidence="8" id="KW-1185">Reference proteome</keyword>
<gene>
    <name evidence="7" type="ORF">G6045_39265</name>
</gene>
<evidence type="ECO:0000256" key="1">
    <source>
        <dbReference type="ARBA" id="ARBA00022679"/>
    </source>
</evidence>
<evidence type="ECO:0000259" key="6">
    <source>
        <dbReference type="PROSITE" id="PS50011"/>
    </source>
</evidence>
<dbReference type="Pfam" id="PF13360">
    <property type="entry name" value="PQQ_2"/>
    <property type="match status" value="2"/>
</dbReference>
<organism evidence="7 8">
    <name type="scientific">Streptomyces mesophilus</name>
    <dbReference type="NCBI Taxonomy" id="1775132"/>
    <lineage>
        <taxon>Bacteria</taxon>
        <taxon>Bacillati</taxon>
        <taxon>Actinomycetota</taxon>
        <taxon>Actinomycetes</taxon>
        <taxon>Kitasatosporales</taxon>
        <taxon>Streptomycetaceae</taxon>
        <taxon>Streptomyces</taxon>
    </lineage>
</organism>
<accession>A0A6G4XYH8</accession>
<dbReference type="SMART" id="SM00220">
    <property type="entry name" value="S_TKc"/>
    <property type="match status" value="1"/>
</dbReference>
<evidence type="ECO:0000313" key="8">
    <source>
        <dbReference type="Proteomes" id="UP000481109"/>
    </source>
</evidence>
<dbReference type="Pfam" id="PF00069">
    <property type="entry name" value="Pkinase"/>
    <property type="match status" value="1"/>
</dbReference>
<dbReference type="Gene3D" id="3.30.200.20">
    <property type="entry name" value="Phosphorylase Kinase, domain 1"/>
    <property type="match status" value="1"/>
</dbReference>
<proteinExistence type="predicted"/>
<dbReference type="Proteomes" id="UP000481109">
    <property type="component" value="Unassembled WGS sequence"/>
</dbReference>
<dbReference type="EMBL" id="JAAKZW010000372">
    <property type="protein sequence ID" value="NGO81651.1"/>
    <property type="molecule type" value="Genomic_DNA"/>
</dbReference>
<name>A0A6G4XYH8_9ACTN</name>
<reference evidence="7 8" key="1">
    <citation type="submission" date="2020-02" db="EMBL/GenBank/DDBJ databases">
        <title>Whole-genome analyses of novel actinobacteria.</title>
        <authorList>
            <person name="Sahin N."/>
            <person name="Tokatli A."/>
        </authorList>
    </citation>
    <scope>NUCLEOTIDE SEQUENCE [LARGE SCALE GENOMIC DNA]</scope>
    <source>
        <strain evidence="7 8">YC504</strain>
    </source>
</reference>
<feature type="domain" description="Protein kinase" evidence="6">
    <location>
        <begin position="11"/>
        <end position="270"/>
    </location>
</feature>
<evidence type="ECO:0000256" key="4">
    <source>
        <dbReference type="ARBA" id="ARBA00022840"/>
    </source>
</evidence>
<feature type="binding site" evidence="5">
    <location>
        <position position="41"/>
    </location>
    <ligand>
        <name>ATP</name>
        <dbReference type="ChEBI" id="CHEBI:30616"/>
    </ligand>
</feature>
<dbReference type="CDD" id="cd14014">
    <property type="entry name" value="STKc_PknB_like"/>
    <property type="match status" value="1"/>
</dbReference>
<dbReference type="InterPro" id="IPR011047">
    <property type="entry name" value="Quinoprotein_ADH-like_sf"/>
</dbReference>
<dbReference type="SUPFAM" id="SSF56112">
    <property type="entry name" value="Protein kinase-like (PK-like)"/>
    <property type="match status" value="1"/>
</dbReference>
<dbReference type="InterPro" id="IPR015943">
    <property type="entry name" value="WD40/YVTN_repeat-like_dom_sf"/>
</dbReference>
<dbReference type="AlphaFoldDB" id="A0A6G4XYH8"/>
<dbReference type="SUPFAM" id="SSF50998">
    <property type="entry name" value="Quinoprotein alcohol dehydrogenase-like"/>
    <property type="match status" value="1"/>
</dbReference>